<protein>
    <submittedName>
        <fullName evidence="2">Uncharacterized protein</fullName>
    </submittedName>
</protein>
<name>A0ABY8CI34_9ARCH</name>
<evidence type="ECO:0000256" key="1">
    <source>
        <dbReference type="SAM" id="Phobius"/>
    </source>
</evidence>
<gene>
    <name evidence="2" type="ORF">SVXNc_0535</name>
</gene>
<proteinExistence type="predicted"/>
<reference evidence="2 3" key="1">
    <citation type="submission" date="2022-09" db="EMBL/GenBank/DDBJ databases">
        <title>Xylan utilization by haloarchaea-nanohaloarchaea associations.</title>
        <authorList>
            <person name="Yakimov M."/>
        </authorList>
    </citation>
    <scope>NUCLEOTIDE SEQUENCE [LARGE SCALE GENOMIC DNA]</scope>
    <source>
        <strain evidence="2 3">SVXNc</strain>
    </source>
</reference>
<keyword evidence="1" id="KW-0472">Membrane</keyword>
<keyword evidence="1" id="KW-0812">Transmembrane</keyword>
<keyword evidence="1" id="KW-1133">Transmembrane helix</keyword>
<dbReference type="EMBL" id="CP104395">
    <property type="protein sequence ID" value="WEL19553.1"/>
    <property type="molecule type" value="Genomic_DNA"/>
</dbReference>
<keyword evidence="3" id="KW-1185">Reference proteome</keyword>
<feature type="transmembrane region" description="Helical" evidence="1">
    <location>
        <begin position="15"/>
        <end position="34"/>
    </location>
</feature>
<evidence type="ECO:0000313" key="3">
    <source>
        <dbReference type="Proteomes" id="UP001218034"/>
    </source>
</evidence>
<evidence type="ECO:0000313" key="2">
    <source>
        <dbReference type="EMBL" id="WEL19553.1"/>
    </source>
</evidence>
<organism evidence="2 3">
    <name type="scientific">Candidatus Nanohalococcus occultus</name>
    <dbReference type="NCBI Taxonomy" id="2978047"/>
    <lineage>
        <taxon>Archaea</taxon>
        <taxon>Candidatus Nanohalarchaeota</taxon>
        <taxon>Candidatus Nanohalarchaeota incertae sedis</taxon>
        <taxon>Candidatus Nanohalococcus</taxon>
    </lineage>
</organism>
<accession>A0ABY8CI34</accession>
<sequence length="79" mass="9012">MFTGTTFLLSNNSDYSNGTALLFFVSMGLMFFSFQFRNLTNQKNLYYFIQDKSVSWGIISLIMGVTLLAVDKNLLKVSF</sequence>
<feature type="transmembrane region" description="Helical" evidence="1">
    <location>
        <begin position="54"/>
        <end position="70"/>
    </location>
</feature>
<dbReference type="Proteomes" id="UP001218034">
    <property type="component" value="Chromosome"/>
</dbReference>